<dbReference type="OrthoDB" id="6151406at2759"/>
<dbReference type="InterPro" id="IPR013783">
    <property type="entry name" value="Ig-like_fold"/>
</dbReference>
<feature type="domain" description="Ig-like" evidence="4">
    <location>
        <begin position="45"/>
        <end position="134"/>
    </location>
</feature>
<dbReference type="InterPro" id="IPR007110">
    <property type="entry name" value="Ig-like_dom"/>
</dbReference>
<dbReference type="InterPro" id="IPR003599">
    <property type="entry name" value="Ig_sub"/>
</dbReference>
<dbReference type="SMART" id="SM00408">
    <property type="entry name" value="IGc2"/>
    <property type="match status" value="6"/>
</dbReference>
<dbReference type="Gene3D" id="2.60.40.10">
    <property type="entry name" value="Immunoglobulins"/>
    <property type="match status" value="12"/>
</dbReference>
<evidence type="ECO:0000313" key="6">
    <source>
        <dbReference type="Proteomes" id="UP000518266"/>
    </source>
</evidence>
<dbReference type="PANTHER" id="PTHR11481">
    <property type="entry name" value="IMMUNOGLOBULIN FC RECEPTOR"/>
    <property type="match status" value="1"/>
</dbReference>
<protein>
    <recommendedName>
        <fullName evidence="4">Ig-like domain-containing protein</fullName>
    </recommendedName>
</protein>
<keyword evidence="6" id="KW-1185">Reference proteome</keyword>
<dbReference type="InterPro" id="IPR050488">
    <property type="entry name" value="Ig_Fc_receptor"/>
</dbReference>
<dbReference type="InterPro" id="IPR003598">
    <property type="entry name" value="Ig_sub2"/>
</dbReference>
<reference evidence="5 6" key="1">
    <citation type="submission" date="2020-03" db="EMBL/GenBank/DDBJ databases">
        <title>Dissostichus mawsoni Genome sequencing and assembly.</title>
        <authorList>
            <person name="Park H."/>
        </authorList>
    </citation>
    <scope>NUCLEOTIDE SEQUENCE [LARGE SCALE GENOMIC DNA]</scope>
    <source>
        <strain evidence="5">DM0001</strain>
        <tissue evidence="5">Muscle</tissue>
    </source>
</reference>
<dbReference type="PANTHER" id="PTHR11481:SF64">
    <property type="entry name" value="FC RECEPTOR-LIKE PROTEIN 4"/>
    <property type="match status" value="1"/>
</dbReference>
<dbReference type="GO" id="GO:0009897">
    <property type="term" value="C:external side of plasma membrane"/>
    <property type="evidence" value="ECO:0007669"/>
    <property type="project" value="TreeGrafter"/>
</dbReference>
<dbReference type="PROSITE" id="PS50835">
    <property type="entry name" value="IG_LIKE"/>
    <property type="match status" value="8"/>
</dbReference>
<feature type="domain" description="Ig-like" evidence="4">
    <location>
        <begin position="528"/>
        <end position="606"/>
    </location>
</feature>
<comment type="caution">
    <text evidence="5">The sequence shown here is derived from an EMBL/GenBank/DDBJ whole genome shotgun (WGS) entry which is preliminary data.</text>
</comment>
<dbReference type="EMBL" id="JAAKFY010000023">
    <property type="protein sequence ID" value="KAF3837246.1"/>
    <property type="molecule type" value="Genomic_DNA"/>
</dbReference>
<keyword evidence="3" id="KW-1133">Transmembrane helix</keyword>
<accession>A0A7J5XJJ2</accession>
<organism evidence="5 6">
    <name type="scientific">Dissostichus mawsoni</name>
    <name type="common">Antarctic cod</name>
    <dbReference type="NCBI Taxonomy" id="36200"/>
    <lineage>
        <taxon>Eukaryota</taxon>
        <taxon>Metazoa</taxon>
        <taxon>Chordata</taxon>
        <taxon>Craniata</taxon>
        <taxon>Vertebrata</taxon>
        <taxon>Euteleostomi</taxon>
        <taxon>Actinopterygii</taxon>
        <taxon>Neopterygii</taxon>
        <taxon>Teleostei</taxon>
        <taxon>Neoteleostei</taxon>
        <taxon>Acanthomorphata</taxon>
        <taxon>Eupercaria</taxon>
        <taxon>Perciformes</taxon>
        <taxon>Notothenioidei</taxon>
        <taxon>Nototheniidae</taxon>
        <taxon>Dissostichus</taxon>
    </lineage>
</organism>
<dbReference type="Proteomes" id="UP000518266">
    <property type="component" value="Unassembled WGS sequence"/>
</dbReference>
<feature type="domain" description="Ig-like" evidence="4">
    <location>
        <begin position="1131"/>
        <end position="1211"/>
    </location>
</feature>
<keyword evidence="3" id="KW-0472">Membrane</keyword>
<dbReference type="CDD" id="cd00096">
    <property type="entry name" value="Ig"/>
    <property type="match status" value="1"/>
</dbReference>
<keyword evidence="3" id="KW-0812">Transmembrane</keyword>
<evidence type="ECO:0000313" key="5">
    <source>
        <dbReference type="EMBL" id="KAF3837246.1"/>
    </source>
</evidence>
<feature type="domain" description="Ig-like" evidence="4">
    <location>
        <begin position="327"/>
        <end position="409"/>
    </location>
</feature>
<keyword evidence="1" id="KW-0732">Signal</keyword>
<dbReference type="GO" id="GO:0007166">
    <property type="term" value="P:cell surface receptor signaling pathway"/>
    <property type="evidence" value="ECO:0007669"/>
    <property type="project" value="TreeGrafter"/>
</dbReference>
<evidence type="ECO:0000259" key="4">
    <source>
        <dbReference type="PROSITE" id="PS50835"/>
    </source>
</evidence>
<sequence length="1683" mass="188883">MDVTYSVVELKKFLRRGRKMNRRIVFTHISNNVFCKDKTNGNNIPKLNLNAVLTIEPNWTTVFTGESVTFKCDITGGKDSDWYYTILKDGREFLSYHKHEIYKLPLLTTDCSGEYQCFFQRRGSTKRSNKIYLTVSERPEPVLTVSPSWPSPGASVTLNCRVDHPSAGWSFYWYKAVPQNSDNSYSYELLPGSENGTEQDLFIIDGQTHTTGYVCRAAREDPVYYSSYSKPAFVWSGDLNSAASLTVSPDSVQHFTKTSVSLSCEGNSTEWRVRSFWKPHNLYPCSSLETMTGSTYTITSSWFSGVFWCESETGQFSNAVNITIESSEIILVSPVRPVAEGSSVTLSCKLNNEAVLYNVDFYKNGKLIQNDTRRELTISAVSKSDEGFYKCKQRDLADDSVFIRSQSTNQGPATDHMINQDEIQNMPEYSTLLHGDRCLYETIGGPVEAGNGASNEPEESLYINVAEVPDSSSYAAVSIFLFTQSRRISQKQRGRLSVLDVKMGHTLLCPLGLFLLNLLYRGQAQDTPEPVLTVSPSWPSPGASVTLNCRVDHPSAGWSFYWYKAVPQNSDNSYSYELLPGSENGTEEDLFIIDGQTHTAGYVCRAGRGDPVFYSWHSEPKFVWSGDINSAASLTVSPDSVQHFTKTSLSLSCEGNSTEWRVMRFSKPDYLYPYDIILVSPVRPVAEGLPVTLSCKLKTQTVYNVDFYKNDKLIQNDTRRELTISAVSKSDEGFYKCKQRDSADGRTSPESWFSVKCEYDKNSFSSWKSLYISRPVDCWAALWSFTDNSPSAVPMQSSSGRYNSLLSHFELYSSYMLNSIHFIVFISQSTNQGPATDHMINQDEIKNMPEYSTLLHGDRCLYETIGGPVEAGNGASNEPEESLYINVAAVSIFLITQSRRISHKQKSRLSVLDVKMGHTLLSLRGFSSLLPSSVTLQEAKTETDTPKPVLTVSPSFPSPGASVTLNCRVDHPSAGWSFYWYKAVPQMSGNSYSYELLLAARMGLNRISSSLMDKHTQQDITAEQEEEIQCFTVGIVNLRLSDLNSAASLTVSPDSVQHFPKTSVSLSCEGNSTEWRVRRFSKSDKLYHCSSWGTMTGSTCTITSSWVSGVFWCESETGQFSNAVNITKGDYDIILVSPVRPVAEGLPVTLSCKFKTENVYNVDFYKNDKLIQNDTRSELTISAVSKSDEGFYKCKQRDSADGRTSPESWLSVKSSGPGTFPILLIVGLLCGVSLIILLLLFLYLHRKSKDHMINQDETNQENMLLFSRIMLVSMKQSEAQKNLQMMNPGMRHILCSSSNTFLRRGSQVLLQRIKLCILKSNLEKLSVKMQRNIISNNVFCKDKTNGNNIPKLNLCLLNLICSFALHSSDNAVLTIEPNWTTVFTGESVTFKCDITGGKDSDWYYTILKDGREFLSYHKHEIYKLPLLTTDCSGEYQCFFQRRGSTKRSNKIYLTFTLKFASYVCRKICRIQDVHVTHQLYIITLSLNHFPTDTPLPVLTVSPSWPSPGASVTLNCRVDHPSAGWSFYWYKAVPQNSDNSYSYELLPGSENGTEQDLFIIDGQTHTAGYVCRAAREDPVYYSSYSKPAFVWSGELNSAASLTVSPDSVQHFTKTSVSLSCEGNSTEWRVRSFWKPHNLYPCSSLETMTGSTYTITSSWFSGVFWCESETGQFSNAVNITIECEF</sequence>
<name>A0A7J5XJJ2_DISMA</name>
<feature type="transmembrane region" description="Helical" evidence="3">
    <location>
        <begin position="1220"/>
        <end position="1244"/>
    </location>
</feature>
<evidence type="ECO:0000256" key="1">
    <source>
        <dbReference type="ARBA" id="ARBA00022729"/>
    </source>
</evidence>
<feature type="domain" description="Ig-like" evidence="4">
    <location>
        <begin position="946"/>
        <end position="1052"/>
    </location>
</feature>
<dbReference type="GO" id="GO:0004888">
    <property type="term" value="F:transmembrane signaling receptor activity"/>
    <property type="evidence" value="ECO:0007669"/>
    <property type="project" value="TreeGrafter"/>
</dbReference>
<feature type="domain" description="Ig-like" evidence="4">
    <location>
        <begin position="1490"/>
        <end position="1581"/>
    </location>
</feature>
<dbReference type="GO" id="GO:0006955">
    <property type="term" value="P:immune response"/>
    <property type="evidence" value="ECO:0007669"/>
    <property type="project" value="TreeGrafter"/>
</dbReference>
<feature type="domain" description="Ig-like" evidence="4">
    <location>
        <begin position="673"/>
        <end position="754"/>
    </location>
</feature>
<gene>
    <name evidence="5" type="ORF">F7725_004710</name>
</gene>
<evidence type="ECO:0000256" key="2">
    <source>
        <dbReference type="ARBA" id="ARBA00023157"/>
    </source>
</evidence>
<dbReference type="InterPro" id="IPR036179">
    <property type="entry name" value="Ig-like_dom_sf"/>
</dbReference>
<proteinExistence type="predicted"/>
<keyword evidence="2" id="KW-1015">Disulfide bond</keyword>
<feature type="domain" description="Ig-like" evidence="4">
    <location>
        <begin position="139"/>
        <end position="226"/>
    </location>
</feature>
<dbReference type="SMART" id="SM00409">
    <property type="entry name" value="IG"/>
    <property type="match status" value="9"/>
</dbReference>
<dbReference type="SUPFAM" id="SSF48726">
    <property type="entry name" value="Immunoglobulin"/>
    <property type="match status" value="9"/>
</dbReference>
<evidence type="ECO:0000256" key="3">
    <source>
        <dbReference type="SAM" id="Phobius"/>
    </source>
</evidence>
<dbReference type="Pfam" id="PF13895">
    <property type="entry name" value="Ig_2"/>
    <property type="match status" value="3"/>
</dbReference>